<dbReference type="InterPro" id="IPR052096">
    <property type="entry name" value="Endocannabinoid_amidase"/>
</dbReference>
<feature type="active site" description="Charge relay system" evidence="37">
    <location>
        <position position="218"/>
    </location>
</feature>
<evidence type="ECO:0000259" key="38">
    <source>
        <dbReference type="Pfam" id="PF01425"/>
    </source>
</evidence>
<evidence type="ECO:0000256" key="11">
    <source>
        <dbReference type="ARBA" id="ARBA00050294"/>
    </source>
</evidence>
<evidence type="ECO:0000256" key="3">
    <source>
        <dbReference type="ARBA" id="ARBA00012112"/>
    </source>
</evidence>
<keyword evidence="5" id="KW-0378">Hydrolase</keyword>
<keyword evidence="40" id="KW-1185">Reference proteome</keyword>
<comment type="catalytic activity">
    <reaction evidence="26">
        <text>(6Z)-octadecenamide + H2O = (6Z)-octadecenoate + NH4(+)</text>
        <dbReference type="Rhea" id="RHEA:63008"/>
        <dbReference type="ChEBI" id="CHEBI:15377"/>
        <dbReference type="ChEBI" id="CHEBI:28938"/>
        <dbReference type="ChEBI" id="CHEBI:32375"/>
        <dbReference type="ChEBI" id="CHEBI:146168"/>
    </reaction>
    <physiologicalReaction direction="left-to-right" evidence="26">
        <dbReference type="Rhea" id="RHEA:63009"/>
    </physiologicalReaction>
</comment>
<comment type="catalytic activity">
    <reaction evidence="17">
        <text>(11Z)-eicosenamide + H2O = (11Z)-eicosenoate + NH4(+)</text>
        <dbReference type="Rhea" id="RHEA:63120"/>
        <dbReference type="ChEBI" id="CHEBI:15377"/>
        <dbReference type="ChEBI" id="CHEBI:28938"/>
        <dbReference type="ChEBI" id="CHEBI:32426"/>
        <dbReference type="ChEBI" id="CHEBI:146167"/>
    </reaction>
    <physiologicalReaction direction="left-to-right" evidence="17">
        <dbReference type="Rhea" id="RHEA:63121"/>
    </physiologicalReaction>
</comment>
<dbReference type="GO" id="GO:0017064">
    <property type="term" value="F:fatty acid amide hydrolase activity"/>
    <property type="evidence" value="ECO:0007669"/>
    <property type="project" value="UniProtKB-EC"/>
</dbReference>
<evidence type="ECO:0000256" key="21">
    <source>
        <dbReference type="ARBA" id="ARBA00051914"/>
    </source>
</evidence>
<dbReference type="PANTHER" id="PTHR45847">
    <property type="entry name" value="FATTY ACID AMIDE HYDROLASE"/>
    <property type="match status" value="1"/>
</dbReference>
<dbReference type="InterPro" id="IPR020556">
    <property type="entry name" value="Amidase_CS"/>
</dbReference>
<evidence type="ECO:0000256" key="22">
    <source>
        <dbReference type="ARBA" id="ARBA00052289"/>
    </source>
</evidence>
<feature type="domain" description="Amidase" evidence="38">
    <location>
        <begin position="93"/>
        <end position="599"/>
    </location>
</feature>
<evidence type="ECO:0000256" key="34">
    <source>
        <dbReference type="ARBA" id="ARBA00077111"/>
    </source>
</evidence>
<comment type="catalytic activity">
    <reaction evidence="13">
        <text>1-O-methyl-(5Z,8Z,11Z,14Z)-eicosatetraenoate + H2O = methanol + (5Z,8Z,11Z,14Z)-eicosatetraenoate + H(+)</text>
        <dbReference type="Rhea" id="RHEA:63052"/>
        <dbReference type="ChEBI" id="CHEBI:15377"/>
        <dbReference type="ChEBI" id="CHEBI:15378"/>
        <dbReference type="ChEBI" id="CHEBI:17790"/>
        <dbReference type="ChEBI" id="CHEBI:32395"/>
        <dbReference type="ChEBI" id="CHEBI:78033"/>
    </reaction>
    <physiologicalReaction direction="left-to-right" evidence="13">
        <dbReference type="Rhea" id="RHEA:63053"/>
    </physiologicalReaction>
</comment>
<evidence type="ECO:0000256" key="24">
    <source>
        <dbReference type="ARBA" id="ARBA00052426"/>
    </source>
</evidence>
<evidence type="ECO:0000256" key="26">
    <source>
        <dbReference type="ARBA" id="ARBA00052512"/>
    </source>
</evidence>
<comment type="catalytic activity">
    <reaction evidence="27">
        <text>N-(15Z-tetracosenoyl)-taurine + H2O = (15Z)-tetracosenoate + taurine</text>
        <dbReference type="Rhea" id="RHEA:63160"/>
        <dbReference type="ChEBI" id="CHEBI:15377"/>
        <dbReference type="ChEBI" id="CHEBI:32392"/>
        <dbReference type="ChEBI" id="CHEBI:146198"/>
        <dbReference type="ChEBI" id="CHEBI:507393"/>
    </reaction>
    <physiologicalReaction direction="left-to-right" evidence="27">
        <dbReference type="Rhea" id="RHEA:63161"/>
    </physiologicalReaction>
</comment>
<dbReference type="GO" id="GO:0009062">
    <property type="term" value="P:fatty acid catabolic process"/>
    <property type="evidence" value="ECO:0007669"/>
    <property type="project" value="TreeGrafter"/>
</dbReference>
<evidence type="ECO:0000256" key="2">
    <source>
        <dbReference type="ARBA" id="ARBA00009199"/>
    </source>
</evidence>
<comment type="catalytic activity">
    <reaction evidence="9">
        <text>N-(9Z-octadecenoyl) ethanolamine + H2O = ethanolamine + (9Z)-octadecenoate</text>
        <dbReference type="Rhea" id="RHEA:45060"/>
        <dbReference type="ChEBI" id="CHEBI:15377"/>
        <dbReference type="ChEBI" id="CHEBI:30823"/>
        <dbReference type="ChEBI" id="CHEBI:57603"/>
        <dbReference type="ChEBI" id="CHEBI:71466"/>
    </reaction>
    <physiologicalReaction direction="left-to-right" evidence="9">
        <dbReference type="Rhea" id="RHEA:45061"/>
    </physiologicalReaction>
</comment>
<evidence type="ECO:0000256" key="10">
    <source>
        <dbReference type="ARBA" id="ARBA00048606"/>
    </source>
</evidence>
<evidence type="ECO:0000256" key="1">
    <source>
        <dbReference type="ARBA" id="ARBA00000208"/>
    </source>
</evidence>
<sequence>MGSVNSTAAVLSVLAGVLTCYVSMKVYERHWQAAVRKKALKKREESRRALRDVQRSVVTDDQPTAARRRKILSLPIPELSQQLKDGQLSAVHVLQAFQEKATLENERLNCLTEPVPDALARAKDLDAGDGKRGLLHGVPVSIKDNINIKGMASTMGVTKHLDAPAEEDAVIVQVLKKQGAVPFVKTNVPQALLSFACSNPVFGETVNPADPARTPGGSSGGEGALIGSGGSILGVGSDGAGSVRIPAHFCGVCGFKPTAHRISEKGFKSSSPGEQGVVPAPGLLARDVDCLALGMKALLVPDMFHLDPQVVPIPFRQEMYEDKKPMRIGYFTALEACPTTPSMGRAVIMAKEALEKAGHTAVQGSLLADYRGANMSRLSRFVVFLVLLLRQKLVAFDPPDQLYVIADLVVKLINADCGQTSKTKWLKGEIMDDRIKTLVIVMTMPNYLRKIFGFLLKPIWPYTSRLLSYRLLGSIFDLWQRLVEREEYVQTFLAEWRGAKLDALLCPAFSTPACKPEDASRLITAANYTVLFNLLNFPAGVVPVTTVTEEDDSRLDNNLLVDTSGDINHHLIRKTTKGAVGLLVAVQCVALPWQEERCLRLMKEVETLCGL</sequence>
<comment type="catalytic activity">
    <reaction evidence="30">
        <text>(11Z,14Z,17Z)-eicosatrienamide + H2O = (11Z,14Z,17Z)-eicosatrienoate + NH4(+)</text>
        <dbReference type="Rhea" id="RHEA:63000"/>
        <dbReference type="ChEBI" id="CHEBI:15377"/>
        <dbReference type="ChEBI" id="CHEBI:28938"/>
        <dbReference type="ChEBI" id="CHEBI:77223"/>
        <dbReference type="ChEBI" id="CHEBI:146164"/>
    </reaction>
    <physiologicalReaction direction="left-to-right" evidence="30">
        <dbReference type="Rhea" id="RHEA:63001"/>
    </physiologicalReaction>
</comment>
<evidence type="ECO:0000256" key="33">
    <source>
        <dbReference type="ARBA" id="ARBA00073178"/>
    </source>
</evidence>
<dbReference type="SUPFAM" id="SSF75304">
    <property type="entry name" value="Amidase signature (AS) enzymes"/>
    <property type="match status" value="1"/>
</dbReference>
<dbReference type="Proteomes" id="UP000838412">
    <property type="component" value="Chromosome 10"/>
</dbReference>
<keyword evidence="4" id="KW-0597">Phosphoprotein</keyword>
<comment type="catalytic activity">
    <reaction evidence="15">
        <text>N-(15Z-tetracosenoyl)-ethanolamine + H2O = (15Z)-tetracosenoate + ethanolamine</text>
        <dbReference type="Rhea" id="RHEA:63144"/>
        <dbReference type="ChEBI" id="CHEBI:15377"/>
        <dbReference type="ChEBI" id="CHEBI:32392"/>
        <dbReference type="ChEBI" id="CHEBI:57603"/>
        <dbReference type="ChEBI" id="CHEBI:146187"/>
    </reaction>
    <physiologicalReaction direction="left-to-right" evidence="15">
        <dbReference type="Rhea" id="RHEA:63145"/>
    </physiologicalReaction>
</comment>
<dbReference type="InterPro" id="IPR023631">
    <property type="entry name" value="Amidase_dom"/>
</dbReference>
<evidence type="ECO:0000256" key="16">
    <source>
        <dbReference type="ARBA" id="ARBA00051200"/>
    </source>
</evidence>
<dbReference type="PROSITE" id="PS00571">
    <property type="entry name" value="AMIDASES"/>
    <property type="match status" value="1"/>
</dbReference>
<dbReference type="OrthoDB" id="6428749at2759"/>
<evidence type="ECO:0000256" key="15">
    <source>
        <dbReference type="ARBA" id="ARBA00050992"/>
    </source>
</evidence>
<comment type="catalytic activity">
    <reaction evidence="25">
        <text>N-docosanoyl-ethanolamine + H2O = docosanoate + ethanolamine</text>
        <dbReference type="Rhea" id="RHEA:63128"/>
        <dbReference type="ChEBI" id="CHEBI:15377"/>
        <dbReference type="ChEBI" id="CHEBI:23858"/>
        <dbReference type="ChEBI" id="CHEBI:57603"/>
        <dbReference type="ChEBI" id="CHEBI:146186"/>
    </reaction>
    <physiologicalReaction direction="left-to-right" evidence="25">
        <dbReference type="Rhea" id="RHEA:63129"/>
    </physiologicalReaction>
</comment>
<evidence type="ECO:0000256" key="36">
    <source>
        <dbReference type="ARBA" id="ARBA00077216"/>
    </source>
</evidence>
<keyword evidence="7" id="KW-0443">Lipid metabolism</keyword>
<evidence type="ECO:0000256" key="32">
    <source>
        <dbReference type="ARBA" id="ARBA00052906"/>
    </source>
</evidence>
<feature type="active site" description="Charge relay system" evidence="37">
    <location>
        <position position="143"/>
    </location>
</feature>
<comment type="catalytic activity">
    <reaction evidence="1">
        <text>(9Z)-octadecenamide + H2O = (9Z)-octadecenoate + NH4(+)</text>
        <dbReference type="Rhea" id="RHEA:26506"/>
        <dbReference type="ChEBI" id="CHEBI:15377"/>
        <dbReference type="ChEBI" id="CHEBI:28938"/>
        <dbReference type="ChEBI" id="CHEBI:30823"/>
        <dbReference type="ChEBI" id="CHEBI:116314"/>
        <dbReference type="EC" id="3.5.1.99"/>
    </reaction>
    <physiologicalReaction direction="left-to-right" evidence="1">
        <dbReference type="Rhea" id="RHEA:26507"/>
    </physiologicalReaction>
</comment>
<evidence type="ECO:0000256" key="28">
    <source>
        <dbReference type="ARBA" id="ARBA00052634"/>
    </source>
</evidence>
<evidence type="ECO:0000256" key="27">
    <source>
        <dbReference type="ARBA" id="ARBA00052514"/>
    </source>
</evidence>
<comment type="similarity">
    <text evidence="2">Belongs to the amidase family.</text>
</comment>
<evidence type="ECO:0000256" key="29">
    <source>
        <dbReference type="ARBA" id="ARBA00052709"/>
    </source>
</evidence>
<evidence type="ECO:0000256" key="31">
    <source>
        <dbReference type="ARBA" id="ARBA00052857"/>
    </source>
</evidence>
<dbReference type="PANTHER" id="PTHR45847:SF6">
    <property type="entry name" value="FATTY ACID AMIDE HYDROLASE"/>
    <property type="match status" value="1"/>
</dbReference>
<evidence type="ECO:0000256" key="8">
    <source>
        <dbReference type="ARBA" id="ARBA00047450"/>
    </source>
</evidence>
<evidence type="ECO:0000256" key="23">
    <source>
        <dbReference type="ARBA" id="ARBA00052337"/>
    </source>
</evidence>
<comment type="catalytic activity">
    <reaction evidence="12">
        <text>(11Z,14Z)-eicosadienamide + H2O = (11Z,14Z)-eicosadienoate + NH4(+)</text>
        <dbReference type="Rhea" id="RHEA:63004"/>
        <dbReference type="ChEBI" id="CHEBI:15377"/>
        <dbReference type="ChEBI" id="CHEBI:28938"/>
        <dbReference type="ChEBI" id="CHEBI:77220"/>
        <dbReference type="ChEBI" id="CHEBI:146165"/>
    </reaction>
    <physiologicalReaction direction="left-to-right" evidence="12">
        <dbReference type="Rhea" id="RHEA:63005"/>
    </physiologicalReaction>
</comment>
<comment type="catalytic activity">
    <reaction evidence="8">
        <text>(9Z)-octadecenoate + glycine = N-(9Z-octadecenoyl)glycine + H2O</text>
        <dbReference type="Rhea" id="RHEA:51316"/>
        <dbReference type="ChEBI" id="CHEBI:15377"/>
        <dbReference type="ChEBI" id="CHEBI:30823"/>
        <dbReference type="ChEBI" id="CHEBI:57305"/>
        <dbReference type="ChEBI" id="CHEBI:133992"/>
    </reaction>
    <physiologicalReaction direction="right-to-left" evidence="8">
        <dbReference type="Rhea" id="RHEA:51318"/>
    </physiologicalReaction>
</comment>
<evidence type="ECO:0000313" key="39">
    <source>
        <dbReference type="EMBL" id="CAH1237816.1"/>
    </source>
</evidence>
<comment type="catalytic activity">
    <reaction evidence="22">
        <text>N-(9Z-octadecenoyl)-taurine + H2O = taurine + (9Z)-octadecenoate</text>
        <dbReference type="Rhea" id="RHEA:63148"/>
        <dbReference type="ChEBI" id="CHEBI:15377"/>
        <dbReference type="ChEBI" id="CHEBI:30823"/>
        <dbReference type="ChEBI" id="CHEBI:146191"/>
        <dbReference type="ChEBI" id="CHEBI:507393"/>
    </reaction>
    <physiologicalReaction direction="left-to-right" evidence="22">
        <dbReference type="Rhea" id="RHEA:63149"/>
    </physiologicalReaction>
</comment>
<accession>A0A8J9VX46</accession>
<evidence type="ECO:0000256" key="19">
    <source>
        <dbReference type="ARBA" id="ARBA00051454"/>
    </source>
</evidence>
<protein>
    <recommendedName>
        <fullName evidence="33">Fatty-acid amide hydrolase 1</fullName>
        <ecNumber evidence="3">3.5.1.99</ecNumber>
    </recommendedName>
    <alternativeName>
        <fullName evidence="36">Anandamide amidohydrolase 1</fullName>
    </alternativeName>
    <alternativeName>
        <fullName evidence="34">Fatty acid ester hydrolase</fullName>
    </alternativeName>
    <alternativeName>
        <fullName evidence="35">Oleamide hydrolase 1</fullName>
    </alternativeName>
</protein>
<proteinExistence type="inferred from homology"/>
<comment type="catalytic activity">
    <reaction evidence="23">
        <text>(9Z,12Z,15Z)-octadecatrienamide + H2O = (9Z,12Z,15Z)-octadecatrienoate + NH4(+)</text>
        <dbReference type="Rhea" id="RHEA:62976"/>
        <dbReference type="ChEBI" id="CHEBI:15377"/>
        <dbReference type="ChEBI" id="CHEBI:28938"/>
        <dbReference type="ChEBI" id="CHEBI:32387"/>
        <dbReference type="ChEBI" id="CHEBI:142684"/>
    </reaction>
    <physiologicalReaction direction="left-to-right" evidence="23">
        <dbReference type="Rhea" id="RHEA:62977"/>
    </physiologicalReaction>
</comment>
<dbReference type="EC" id="3.5.1.99" evidence="3"/>
<comment type="catalytic activity">
    <reaction evidence="19">
        <text>N-octadecanoyl ethanolamine + H2O = octadecanoate + ethanolamine</text>
        <dbReference type="Rhea" id="RHEA:63124"/>
        <dbReference type="ChEBI" id="CHEBI:15377"/>
        <dbReference type="ChEBI" id="CHEBI:25629"/>
        <dbReference type="ChEBI" id="CHEBI:57603"/>
        <dbReference type="ChEBI" id="CHEBI:85299"/>
    </reaction>
    <physiologicalReaction direction="left-to-right" evidence="19">
        <dbReference type="Rhea" id="RHEA:63125"/>
    </physiologicalReaction>
</comment>
<evidence type="ECO:0000256" key="25">
    <source>
        <dbReference type="ARBA" id="ARBA00052458"/>
    </source>
</evidence>
<evidence type="ECO:0000256" key="30">
    <source>
        <dbReference type="ARBA" id="ARBA00052818"/>
    </source>
</evidence>
<evidence type="ECO:0000256" key="5">
    <source>
        <dbReference type="ARBA" id="ARBA00022801"/>
    </source>
</evidence>
<dbReference type="Pfam" id="PF01425">
    <property type="entry name" value="Amidase"/>
    <property type="match status" value="1"/>
</dbReference>
<dbReference type="EMBL" id="OV696695">
    <property type="protein sequence ID" value="CAH1237816.1"/>
    <property type="molecule type" value="Genomic_DNA"/>
</dbReference>
<comment type="catalytic activity">
    <reaction evidence="32">
        <text>(15Z)-tetracosenamide + H2O = (15Z)-tetracosenoate + NH4(+)</text>
        <dbReference type="Rhea" id="RHEA:63028"/>
        <dbReference type="ChEBI" id="CHEBI:15377"/>
        <dbReference type="ChEBI" id="CHEBI:28938"/>
        <dbReference type="ChEBI" id="CHEBI:32392"/>
        <dbReference type="ChEBI" id="CHEBI:146166"/>
    </reaction>
    <physiologicalReaction direction="left-to-right" evidence="32">
        <dbReference type="Rhea" id="RHEA:63029"/>
    </physiologicalReaction>
</comment>
<evidence type="ECO:0000256" key="4">
    <source>
        <dbReference type="ARBA" id="ARBA00022553"/>
    </source>
</evidence>
<comment type="catalytic activity">
    <reaction evidence="14">
        <text>tetradecamide + H2O = tetradecanoate + NH4(+)</text>
        <dbReference type="Rhea" id="RHEA:62992"/>
        <dbReference type="ChEBI" id="CHEBI:15377"/>
        <dbReference type="ChEBI" id="CHEBI:28938"/>
        <dbReference type="ChEBI" id="CHEBI:30807"/>
        <dbReference type="ChEBI" id="CHEBI:137125"/>
    </reaction>
    <physiologicalReaction direction="left-to-right" evidence="14">
        <dbReference type="Rhea" id="RHEA:62993"/>
    </physiologicalReaction>
</comment>
<comment type="catalytic activity">
    <reaction evidence="16">
        <text>(5Z,8Z,11Z,14Z)-eicosatetraenamide + H2O = (5Z,8Z,11Z,14Z)-eicosatetraenoate + NH4(+)</text>
        <dbReference type="Rhea" id="RHEA:63016"/>
        <dbReference type="ChEBI" id="CHEBI:15377"/>
        <dbReference type="ChEBI" id="CHEBI:28938"/>
        <dbReference type="ChEBI" id="CHEBI:32395"/>
        <dbReference type="ChEBI" id="CHEBI:137830"/>
    </reaction>
    <physiologicalReaction direction="left-to-right" evidence="16">
        <dbReference type="Rhea" id="RHEA:63017"/>
    </physiologicalReaction>
</comment>
<dbReference type="FunFam" id="3.90.1300.10:FF:000001">
    <property type="entry name" value="Fatty-acid amide hydrolase 1"/>
    <property type="match status" value="1"/>
</dbReference>
<evidence type="ECO:0000256" key="12">
    <source>
        <dbReference type="ARBA" id="ARBA00050403"/>
    </source>
</evidence>
<name>A0A8J9VX46_BRALA</name>
<evidence type="ECO:0000256" key="14">
    <source>
        <dbReference type="ARBA" id="ARBA00050766"/>
    </source>
</evidence>
<organism evidence="39 40">
    <name type="scientific">Branchiostoma lanceolatum</name>
    <name type="common">Common lancelet</name>
    <name type="synonym">Amphioxus lanceolatum</name>
    <dbReference type="NCBI Taxonomy" id="7740"/>
    <lineage>
        <taxon>Eukaryota</taxon>
        <taxon>Metazoa</taxon>
        <taxon>Chordata</taxon>
        <taxon>Cephalochordata</taxon>
        <taxon>Leptocardii</taxon>
        <taxon>Amphioxiformes</taxon>
        <taxon>Branchiostomatidae</taxon>
        <taxon>Branchiostoma</taxon>
    </lineage>
</organism>
<evidence type="ECO:0000256" key="20">
    <source>
        <dbReference type="ARBA" id="ARBA00051492"/>
    </source>
</evidence>
<reference evidence="39" key="1">
    <citation type="submission" date="2022-01" db="EMBL/GenBank/DDBJ databases">
        <authorList>
            <person name="Braso-Vives M."/>
        </authorList>
    </citation>
    <scope>NUCLEOTIDE SEQUENCE</scope>
</reference>
<evidence type="ECO:0000256" key="37">
    <source>
        <dbReference type="PIRSR" id="PIRSR001221-1"/>
    </source>
</evidence>
<gene>
    <name evidence="39" type="primary">FAAH</name>
    <name evidence="39" type="ORF">BLAG_LOCUS2628</name>
</gene>
<dbReference type="InterPro" id="IPR036928">
    <property type="entry name" value="AS_sf"/>
</dbReference>
<comment type="catalytic activity">
    <reaction evidence="31">
        <text>(8Z,11Z,14Z)-eicosatrienamide + H2O = (8Z,11Z,14Z)-eicosatrienoate + NH4(+)</text>
        <dbReference type="Rhea" id="RHEA:62996"/>
        <dbReference type="ChEBI" id="CHEBI:15377"/>
        <dbReference type="ChEBI" id="CHEBI:28938"/>
        <dbReference type="ChEBI" id="CHEBI:71589"/>
        <dbReference type="ChEBI" id="CHEBI:146163"/>
    </reaction>
    <physiologicalReaction direction="left-to-right" evidence="31">
        <dbReference type="Rhea" id="RHEA:62997"/>
    </physiologicalReaction>
</comment>
<comment type="catalytic activity">
    <reaction evidence="29">
        <text>N-(5Z,8Z,11Z,14Z)-eicosatetraenoyl-glycine + H2O = (5Z,8Z,11Z,14Z)-eicosatetraenoate + glycine</text>
        <dbReference type="Rhea" id="RHEA:64108"/>
        <dbReference type="ChEBI" id="CHEBI:15377"/>
        <dbReference type="ChEBI" id="CHEBI:32395"/>
        <dbReference type="ChEBI" id="CHEBI:57305"/>
        <dbReference type="ChEBI" id="CHEBI:59002"/>
    </reaction>
    <physiologicalReaction direction="left-to-right" evidence="29">
        <dbReference type="Rhea" id="RHEA:64109"/>
    </physiologicalReaction>
</comment>
<evidence type="ECO:0000256" key="18">
    <source>
        <dbReference type="ARBA" id="ARBA00051346"/>
    </source>
</evidence>
<evidence type="ECO:0000313" key="40">
    <source>
        <dbReference type="Proteomes" id="UP000838412"/>
    </source>
</evidence>
<comment type="catalytic activity">
    <reaction evidence="18">
        <text>N-(9Z-hexadecenoyl) ethanolamine + H2O = (9Z)-hexadecenoate + ethanolamine</text>
        <dbReference type="Rhea" id="RHEA:35563"/>
        <dbReference type="ChEBI" id="CHEBI:15377"/>
        <dbReference type="ChEBI" id="CHEBI:32372"/>
        <dbReference type="ChEBI" id="CHEBI:57603"/>
        <dbReference type="ChEBI" id="CHEBI:71465"/>
    </reaction>
    <physiologicalReaction direction="left-to-right" evidence="18">
        <dbReference type="Rhea" id="RHEA:35564"/>
    </physiologicalReaction>
</comment>
<comment type="catalytic activity">
    <reaction evidence="11">
        <text>N-(5Z,8Z,11Z,14Z-eicosatetraenoyl)-L-serine + H2O = (5Z,8Z,11Z,14Z)-eicosatetraenoate + L-serine</text>
        <dbReference type="Rhea" id="RHEA:64116"/>
        <dbReference type="ChEBI" id="CHEBI:15377"/>
        <dbReference type="ChEBI" id="CHEBI:32395"/>
        <dbReference type="ChEBI" id="CHEBI:33384"/>
        <dbReference type="ChEBI" id="CHEBI:149697"/>
    </reaction>
    <physiologicalReaction direction="left-to-right" evidence="11">
        <dbReference type="Rhea" id="RHEA:64117"/>
    </physiologicalReaction>
</comment>
<evidence type="ECO:0000256" key="35">
    <source>
        <dbReference type="ARBA" id="ARBA00077157"/>
    </source>
</evidence>
<comment type="catalytic activity">
    <reaction evidence="20">
        <text>N-tetracosanoyl-taurine + H2O = tetracosanoate + taurine</text>
        <dbReference type="Rhea" id="RHEA:63140"/>
        <dbReference type="ChEBI" id="CHEBI:15377"/>
        <dbReference type="ChEBI" id="CHEBI:31014"/>
        <dbReference type="ChEBI" id="CHEBI:132049"/>
        <dbReference type="ChEBI" id="CHEBI:507393"/>
    </reaction>
    <physiologicalReaction direction="left-to-right" evidence="20">
        <dbReference type="Rhea" id="RHEA:63141"/>
    </physiologicalReaction>
</comment>
<dbReference type="PIRSF" id="PIRSF001221">
    <property type="entry name" value="Amidase_fungi"/>
    <property type="match status" value="1"/>
</dbReference>
<comment type="catalytic activity">
    <reaction evidence="10">
        <text>N-(5Z,8Z,11Z,14Z-eicosatetraenoyl)-ethanolamine + H2O = ethanolamine + (5Z,8Z,11Z,14Z)-eicosatetraenoate</text>
        <dbReference type="Rhea" id="RHEA:26136"/>
        <dbReference type="ChEBI" id="CHEBI:2700"/>
        <dbReference type="ChEBI" id="CHEBI:15377"/>
        <dbReference type="ChEBI" id="CHEBI:32395"/>
        <dbReference type="ChEBI" id="CHEBI:57603"/>
        <dbReference type="EC" id="3.5.1.99"/>
    </reaction>
    <physiologicalReaction direction="left-to-right" evidence="10">
        <dbReference type="Rhea" id="RHEA:26137"/>
    </physiologicalReaction>
</comment>
<dbReference type="GO" id="GO:0004040">
    <property type="term" value="F:amidase activity"/>
    <property type="evidence" value="ECO:0007669"/>
    <property type="project" value="TreeGrafter"/>
</dbReference>
<comment type="catalytic activity">
    <reaction evidence="28">
        <text>N-tricosanoyl-taurine + H2O = tricosanoate + taurine</text>
        <dbReference type="Rhea" id="RHEA:63164"/>
        <dbReference type="ChEBI" id="CHEBI:15377"/>
        <dbReference type="ChEBI" id="CHEBI:79007"/>
        <dbReference type="ChEBI" id="CHEBI:146197"/>
        <dbReference type="ChEBI" id="CHEBI:507393"/>
    </reaction>
    <physiologicalReaction direction="left-to-right" evidence="28">
        <dbReference type="Rhea" id="RHEA:63165"/>
    </physiologicalReaction>
</comment>
<feature type="active site" description="Acyl-ester intermediate" evidence="37">
    <location>
        <position position="242"/>
    </location>
</feature>
<comment type="catalytic activity">
    <reaction evidence="21">
        <text>N-docosanoyl-taurine + H2O = docosanoate + taurine</text>
        <dbReference type="Rhea" id="RHEA:63156"/>
        <dbReference type="ChEBI" id="CHEBI:15377"/>
        <dbReference type="ChEBI" id="CHEBI:23858"/>
        <dbReference type="ChEBI" id="CHEBI:146196"/>
        <dbReference type="ChEBI" id="CHEBI:507393"/>
    </reaction>
    <physiologicalReaction direction="left-to-right" evidence="21">
        <dbReference type="Rhea" id="RHEA:63157"/>
    </physiologicalReaction>
</comment>
<dbReference type="AlphaFoldDB" id="A0A8J9VX46"/>
<evidence type="ECO:0000256" key="7">
    <source>
        <dbReference type="ARBA" id="ARBA00023098"/>
    </source>
</evidence>
<evidence type="ECO:0000256" key="6">
    <source>
        <dbReference type="ARBA" id="ARBA00022963"/>
    </source>
</evidence>
<keyword evidence="6" id="KW-0442">Lipid degradation</keyword>
<comment type="catalytic activity">
    <reaction evidence="24">
        <text>(9Z,12Z)-octadecadienamide + H2O = (9Z,12Z)-octadecadienoate + NH4(+)</text>
        <dbReference type="Rhea" id="RHEA:63020"/>
        <dbReference type="ChEBI" id="CHEBI:15377"/>
        <dbReference type="ChEBI" id="CHEBI:28938"/>
        <dbReference type="ChEBI" id="CHEBI:30245"/>
        <dbReference type="ChEBI" id="CHEBI:82984"/>
    </reaction>
    <physiologicalReaction direction="left-to-right" evidence="24">
        <dbReference type="Rhea" id="RHEA:63021"/>
    </physiologicalReaction>
</comment>
<evidence type="ECO:0000256" key="17">
    <source>
        <dbReference type="ARBA" id="ARBA00051311"/>
    </source>
</evidence>
<dbReference type="Gene3D" id="3.90.1300.10">
    <property type="entry name" value="Amidase signature (AS) domain"/>
    <property type="match status" value="1"/>
</dbReference>
<evidence type="ECO:0000256" key="13">
    <source>
        <dbReference type="ARBA" id="ARBA00050481"/>
    </source>
</evidence>
<evidence type="ECO:0000256" key="9">
    <source>
        <dbReference type="ARBA" id="ARBA00048052"/>
    </source>
</evidence>